<keyword evidence="1" id="KW-0812">Transmembrane</keyword>
<dbReference type="AlphaFoldDB" id="A0A1B1C3E3"/>
<sequence length="72" mass="8232">MSLFSHNKTDIFSLTTKEKKVMTAVIVLPILFYATIYRLGVIHKVAEIMSVYRLEKLMNRNVIEVTVVGLGF</sequence>
<evidence type="ECO:0000313" key="2">
    <source>
        <dbReference type="EMBL" id="ANP79330.1"/>
    </source>
</evidence>
<reference evidence="2" key="2">
    <citation type="submission" date="2016-06" db="EMBL/GenBank/DDBJ databases">
        <title>Adaptive Radiation by Waves of Gene Transfer Leads to Fine-Scale Resource Partitioning in Marine Microbes.</title>
        <authorList>
            <person name="Hehemann J.-H."/>
            <person name="Arevalo P."/>
            <person name="Datta M.S."/>
            <person name="Yu X."/>
            <person name="Corzett C.H."/>
            <person name="Henschel A."/>
            <person name="Preheim S.P."/>
            <person name="Timberlake S."/>
            <person name="Alm E.J."/>
            <person name="Polz M.F."/>
        </authorList>
    </citation>
    <scope>NUCLEOTIDE SEQUENCE</scope>
    <source>
        <strain evidence="2">9CS106</strain>
    </source>
</reference>
<evidence type="ECO:0000256" key="1">
    <source>
        <dbReference type="SAM" id="Phobius"/>
    </source>
</evidence>
<feature type="transmembrane region" description="Helical" evidence="1">
    <location>
        <begin position="21"/>
        <end position="40"/>
    </location>
</feature>
<reference evidence="2" key="1">
    <citation type="journal article" date="2012" name="Science">
        <title>Ecological populations of bacteria act as socially cohesive units of antibiotic production and resistance.</title>
        <authorList>
            <person name="Cordero O.X."/>
            <person name="Wildschutte H."/>
            <person name="Kirkup B."/>
            <person name="Proehl S."/>
            <person name="Ngo L."/>
            <person name="Hussain F."/>
            <person name="Le Roux F."/>
            <person name="Mincer T."/>
            <person name="Polz M.F."/>
        </authorList>
    </citation>
    <scope>NUCLEOTIDE SEQUENCE</scope>
    <source>
        <strain evidence="2">9CS106</strain>
    </source>
</reference>
<dbReference type="EMBL" id="CP016231">
    <property type="protein sequence ID" value="ANP79330.1"/>
    <property type="molecule type" value="Genomic_DNA"/>
</dbReference>
<accession>A0A1B1C3E3</accession>
<organism evidence="2">
    <name type="scientific">Vibrio crassostreae 9CS106</name>
    <dbReference type="NCBI Taxonomy" id="1191300"/>
    <lineage>
        <taxon>Bacteria</taxon>
        <taxon>Pseudomonadati</taxon>
        <taxon>Pseudomonadota</taxon>
        <taxon>Gammaproteobacteria</taxon>
        <taxon>Vibrionales</taxon>
        <taxon>Vibrionaceae</taxon>
        <taxon>Vibrio</taxon>
    </lineage>
</organism>
<keyword evidence="1" id="KW-1133">Transmembrane helix</keyword>
<proteinExistence type="predicted"/>
<gene>
    <name evidence="2" type="ORF">A134_23230</name>
</gene>
<name>A0A1B1C3E3_9VIBR</name>
<protein>
    <submittedName>
        <fullName evidence="2">Uncharacterized protein</fullName>
    </submittedName>
</protein>
<keyword evidence="1" id="KW-0472">Membrane</keyword>